<evidence type="ECO:0000313" key="2">
    <source>
        <dbReference type="Proteomes" id="UP000053300"/>
    </source>
</evidence>
<organism evidence="1 2">
    <name type="scientific">Comamonas kerstersii</name>
    <dbReference type="NCBI Taxonomy" id="225992"/>
    <lineage>
        <taxon>Bacteria</taxon>
        <taxon>Pseudomonadati</taxon>
        <taxon>Pseudomonadota</taxon>
        <taxon>Betaproteobacteria</taxon>
        <taxon>Burkholderiales</taxon>
        <taxon>Comamonadaceae</taxon>
        <taxon>Comamonas</taxon>
    </lineage>
</organism>
<reference evidence="1 2" key="1">
    <citation type="submission" date="2015-12" db="EMBL/GenBank/DDBJ databases">
        <title>Complete genome sequence of a multi-drug resistant strain Acidovorax sp. 12322-1.</title>
        <authorList>
            <person name="Ming D."/>
            <person name="Wang M."/>
            <person name="Hu S."/>
            <person name="Zhou Y."/>
            <person name="Jiang T."/>
        </authorList>
    </citation>
    <scope>NUCLEOTIDE SEQUENCE [LARGE SCALE GENOMIC DNA]</scope>
    <source>
        <strain evidence="1 2">12322-1</strain>
    </source>
</reference>
<evidence type="ECO:0000313" key="1">
    <source>
        <dbReference type="EMBL" id="KUF42345.1"/>
    </source>
</evidence>
<dbReference type="STRING" id="225992.B5M06_03780"/>
<dbReference type="RefSeq" id="WP_058879532.1">
    <property type="nucleotide sequence ID" value="NZ_LPXH01000015.1"/>
</dbReference>
<keyword evidence="2" id="KW-1185">Reference proteome</keyword>
<comment type="caution">
    <text evidence="1">The sequence shown here is derived from an EMBL/GenBank/DDBJ whole genome shotgun (WGS) entry which is preliminary data.</text>
</comment>
<dbReference type="EMBL" id="LPXH01000015">
    <property type="protein sequence ID" value="KUF42345.1"/>
    <property type="molecule type" value="Genomic_DNA"/>
</dbReference>
<protein>
    <recommendedName>
        <fullName evidence="3">Phosphoglycerate kinase</fullName>
    </recommendedName>
</protein>
<dbReference type="Proteomes" id="UP000053300">
    <property type="component" value="Unassembled WGS sequence"/>
</dbReference>
<dbReference type="InterPro" id="IPR029033">
    <property type="entry name" value="His_PPase_superfam"/>
</dbReference>
<dbReference type="AlphaFoldDB" id="A0A0W7Z4M9"/>
<dbReference type="Pfam" id="PF00300">
    <property type="entry name" value="His_Phos_1"/>
    <property type="match status" value="1"/>
</dbReference>
<sequence>MKRPACLWLLRHAQPMIAQGVCYGRLDVPADPGQTLQAAMRFAAQMPQGALLRYSPLQRCEQLALALQASEADLVCDPRLQEMDFGQWEGMAWRDIGKSQVDAWAQDLYGVAPGGGESLGGMLQRVAAALRESWLHDSQQGQRDVVWVTHAGVARCVQWLLHYGQAQPTSADWTLPAPAYGGWQQLPWQMHAAALQALG</sequence>
<dbReference type="InterPro" id="IPR013078">
    <property type="entry name" value="His_Pase_superF_clade-1"/>
</dbReference>
<proteinExistence type="predicted"/>
<gene>
    <name evidence="1" type="ORF">AS359_02175</name>
</gene>
<dbReference type="Gene3D" id="3.40.50.1240">
    <property type="entry name" value="Phosphoglycerate mutase-like"/>
    <property type="match status" value="1"/>
</dbReference>
<accession>A0A0W7Z4M9</accession>
<dbReference type="SUPFAM" id="SSF53254">
    <property type="entry name" value="Phosphoglycerate mutase-like"/>
    <property type="match status" value="1"/>
</dbReference>
<evidence type="ECO:0008006" key="3">
    <source>
        <dbReference type="Google" id="ProtNLM"/>
    </source>
</evidence>
<dbReference type="SMART" id="SM00855">
    <property type="entry name" value="PGAM"/>
    <property type="match status" value="1"/>
</dbReference>
<name>A0A0W7Z4M9_9BURK</name>